<accession>A0A2H4P737</accession>
<organism evidence="1 2">
    <name type="scientific">Pseudomonas phage nickie</name>
    <dbReference type="NCBI Taxonomy" id="2048977"/>
    <lineage>
        <taxon>Viruses</taxon>
        <taxon>Duplodnaviria</taxon>
        <taxon>Heunggongvirae</taxon>
        <taxon>Uroviricota</taxon>
        <taxon>Caudoviricetes</taxon>
        <taxon>Nickievirus</taxon>
        <taxon>Nickievirus nickie</taxon>
    </lineage>
</organism>
<gene>
    <name evidence="1" type="ORF">CNR34_00053</name>
</gene>
<dbReference type="Proteomes" id="UP000241592">
    <property type="component" value="Segment"/>
</dbReference>
<name>A0A2H4P737_9CAUD</name>
<protein>
    <submittedName>
        <fullName evidence="1">Uncharacterized protein</fullName>
    </submittedName>
</protein>
<dbReference type="EMBL" id="MG018927">
    <property type="protein sequence ID" value="ATW57986.1"/>
    <property type="molecule type" value="Genomic_DNA"/>
</dbReference>
<reference evidence="1 2" key="1">
    <citation type="submission" date="2017-09" db="EMBL/GenBank/DDBJ databases">
        <authorList>
            <person name="Ehlers B."/>
            <person name="Leendertz F.H."/>
        </authorList>
    </citation>
    <scope>NUCLEOTIDE SEQUENCE [LARGE SCALE GENOMIC DNA]</scope>
</reference>
<evidence type="ECO:0000313" key="1">
    <source>
        <dbReference type="EMBL" id="ATW57986.1"/>
    </source>
</evidence>
<evidence type="ECO:0000313" key="2">
    <source>
        <dbReference type="Proteomes" id="UP000241592"/>
    </source>
</evidence>
<proteinExistence type="predicted"/>
<keyword evidence="2" id="KW-1185">Reference proteome</keyword>
<sequence>MQAPQCAGSRVFRANLGDTRLPEQLKGMNPDHALIFSSHAEFVAHHRGITLAEAEAELARRTPDELTWAEMNKMEVRRKAL</sequence>